<sequence>MLHRHEQKGNGGSGGRVCKGQTEPKGLVKVELVAKDLDLSLLPSGMNNVALMSCVMPRFLVARTPFCGRFLAAVAVATVAVLRLSMDKRLQRHGRVFTIYSGQNFGSDQ</sequence>
<dbReference type="AlphaFoldDB" id="A0AAD3T946"/>
<dbReference type="EMBL" id="BSYO01000030">
    <property type="protein sequence ID" value="GMH25758.1"/>
    <property type="molecule type" value="Genomic_DNA"/>
</dbReference>
<evidence type="ECO:0000313" key="3">
    <source>
        <dbReference type="EMBL" id="GMH25758.1"/>
    </source>
</evidence>
<feature type="transmembrane region" description="Helical" evidence="2">
    <location>
        <begin position="66"/>
        <end position="85"/>
    </location>
</feature>
<keyword evidence="4" id="KW-1185">Reference proteome</keyword>
<comment type="caution">
    <text evidence="3">The sequence shown here is derived from an EMBL/GenBank/DDBJ whole genome shotgun (WGS) entry which is preliminary data.</text>
</comment>
<proteinExistence type="predicted"/>
<evidence type="ECO:0000313" key="4">
    <source>
        <dbReference type="Proteomes" id="UP001279734"/>
    </source>
</evidence>
<feature type="region of interest" description="Disordered" evidence="1">
    <location>
        <begin position="1"/>
        <end position="21"/>
    </location>
</feature>
<reference evidence="3" key="1">
    <citation type="submission" date="2023-05" db="EMBL/GenBank/DDBJ databases">
        <title>Nepenthes gracilis genome sequencing.</title>
        <authorList>
            <person name="Fukushima K."/>
        </authorList>
    </citation>
    <scope>NUCLEOTIDE SEQUENCE</scope>
    <source>
        <strain evidence="3">SING2019-196</strain>
    </source>
</reference>
<protein>
    <submittedName>
        <fullName evidence="3">Uncharacterized protein</fullName>
    </submittedName>
</protein>
<keyword evidence="2" id="KW-0472">Membrane</keyword>
<evidence type="ECO:0000256" key="2">
    <source>
        <dbReference type="SAM" id="Phobius"/>
    </source>
</evidence>
<name>A0AAD3T946_NEPGR</name>
<accession>A0AAD3T946</accession>
<keyword evidence="2" id="KW-1133">Transmembrane helix</keyword>
<organism evidence="3 4">
    <name type="scientific">Nepenthes gracilis</name>
    <name type="common">Slender pitcher plant</name>
    <dbReference type="NCBI Taxonomy" id="150966"/>
    <lineage>
        <taxon>Eukaryota</taxon>
        <taxon>Viridiplantae</taxon>
        <taxon>Streptophyta</taxon>
        <taxon>Embryophyta</taxon>
        <taxon>Tracheophyta</taxon>
        <taxon>Spermatophyta</taxon>
        <taxon>Magnoliopsida</taxon>
        <taxon>eudicotyledons</taxon>
        <taxon>Gunneridae</taxon>
        <taxon>Pentapetalae</taxon>
        <taxon>Caryophyllales</taxon>
        <taxon>Nepenthaceae</taxon>
        <taxon>Nepenthes</taxon>
    </lineage>
</organism>
<gene>
    <name evidence="3" type="ORF">Nepgr_027601</name>
</gene>
<keyword evidence="2" id="KW-0812">Transmembrane</keyword>
<evidence type="ECO:0000256" key="1">
    <source>
        <dbReference type="SAM" id="MobiDB-lite"/>
    </source>
</evidence>
<dbReference type="Proteomes" id="UP001279734">
    <property type="component" value="Unassembled WGS sequence"/>
</dbReference>